<accession>A0A804NQE3</accession>
<evidence type="ECO:0000313" key="2">
    <source>
        <dbReference type="EnsemblPlants" id="Zm00001eb178090_P001"/>
    </source>
</evidence>
<proteinExistence type="predicted"/>
<dbReference type="Gramene" id="Zm00001eb178080_T001">
    <property type="protein sequence ID" value="Zm00001eb178080_P001"/>
    <property type="gene ID" value="Zm00001eb178080"/>
</dbReference>
<dbReference type="EnsemblPlants" id="Zm00001eb178090_T001">
    <property type="protein sequence ID" value="Zm00001eb178090_P001"/>
    <property type="gene ID" value="Zm00001eb178090"/>
</dbReference>
<dbReference type="EnsemblPlants" id="Zm00001eb178080_T001">
    <property type="protein sequence ID" value="Zm00001eb178080_P001"/>
    <property type="gene ID" value="Zm00001eb178080"/>
</dbReference>
<dbReference type="Proteomes" id="UP000007305">
    <property type="component" value="Chromosome 4"/>
</dbReference>
<evidence type="ECO:0000313" key="3">
    <source>
        <dbReference type="Proteomes" id="UP000007305"/>
    </source>
</evidence>
<evidence type="ECO:0000256" key="1">
    <source>
        <dbReference type="SAM" id="MobiDB-lite"/>
    </source>
</evidence>
<keyword evidence="3" id="KW-1185">Reference proteome</keyword>
<reference evidence="2" key="2">
    <citation type="submission" date="2019-07" db="EMBL/GenBank/DDBJ databases">
        <authorList>
            <person name="Seetharam A."/>
            <person name="Woodhouse M."/>
            <person name="Cannon E."/>
        </authorList>
    </citation>
    <scope>NUCLEOTIDE SEQUENCE [LARGE SCALE GENOMIC DNA]</scope>
    <source>
        <strain evidence="2">cv. B73</strain>
    </source>
</reference>
<dbReference type="Gramene" id="Zm00001eb178090_T001">
    <property type="protein sequence ID" value="Zm00001eb178090_P001"/>
    <property type="gene ID" value="Zm00001eb178090"/>
</dbReference>
<organism evidence="2 3">
    <name type="scientific">Zea mays</name>
    <name type="common">Maize</name>
    <dbReference type="NCBI Taxonomy" id="4577"/>
    <lineage>
        <taxon>Eukaryota</taxon>
        <taxon>Viridiplantae</taxon>
        <taxon>Streptophyta</taxon>
        <taxon>Embryophyta</taxon>
        <taxon>Tracheophyta</taxon>
        <taxon>Spermatophyta</taxon>
        <taxon>Magnoliopsida</taxon>
        <taxon>Liliopsida</taxon>
        <taxon>Poales</taxon>
        <taxon>Poaceae</taxon>
        <taxon>PACMAD clade</taxon>
        <taxon>Panicoideae</taxon>
        <taxon>Andropogonodae</taxon>
        <taxon>Andropogoneae</taxon>
        <taxon>Tripsacinae</taxon>
        <taxon>Zea</taxon>
    </lineage>
</organism>
<dbReference type="AlphaFoldDB" id="A0A804NQE3"/>
<feature type="region of interest" description="Disordered" evidence="1">
    <location>
        <begin position="57"/>
        <end position="83"/>
    </location>
</feature>
<name>A0A804NQE3_MAIZE</name>
<feature type="compositionally biased region" description="Basic and acidic residues" evidence="1">
    <location>
        <begin position="57"/>
        <end position="69"/>
    </location>
</feature>
<reference evidence="2" key="3">
    <citation type="submission" date="2021-05" db="UniProtKB">
        <authorList>
            <consortium name="EnsemblPlants"/>
        </authorList>
    </citation>
    <scope>IDENTIFICATION</scope>
    <source>
        <strain evidence="2">cv. B73</strain>
    </source>
</reference>
<protein>
    <submittedName>
        <fullName evidence="2">Uncharacterized protein</fullName>
    </submittedName>
</protein>
<reference evidence="3" key="1">
    <citation type="journal article" date="2009" name="Science">
        <title>The B73 maize genome: complexity, diversity, and dynamics.</title>
        <authorList>
            <person name="Schnable P.S."/>
            <person name="Ware D."/>
            <person name="Fulton R.S."/>
            <person name="Stein J.C."/>
            <person name="Wei F."/>
            <person name="Pasternak S."/>
            <person name="Liang C."/>
            <person name="Zhang J."/>
            <person name="Fulton L."/>
            <person name="Graves T.A."/>
            <person name="Minx P."/>
            <person name="Reily A.D."/>
            <person name="Courtney L."/>
            <person name="Kruchowski S.S."/>
            <person name="Tomlinson C."/>
            <person name="Strong C."/>
            <person name="Delehaunty K."/>
            <person name="Fronick C."/>
            <person name="Courtney B."/>
            <person name="Rock S.M."/>
            <person name="Belter E."/>
            <person name="Du F."/>
            <person name="Kim K."/>
            <person name="Abbott R.M."/>
            <person name="Cotton M."/>
            <person name="Levy A."/>
            <person name="Marchetto P."/>
            <person name="Ochoa K."/>
            <person name="Jackson S.M."/>
            <person name="Gillam B."/>
            <person name="Chen W."/>
            <person name="Yan L."/>
            <person name="Higginbotham J."/>
            <person name="Cardenas M."/>
            <person name="Waligorski J."/>
            <person name="Applebaum E."/>
            <person name="Phelps L."/>
            <person name="Falcone J."/>
            <person name="Kanchi K."/>
            <person name="Thane T."/>
            <person name="Scimone A."/>
            <person name="Thane N."/>
            <person name="Henke J."/>
            <person name="Wang T."/>
            <person name="Ruppert J."/>
            <person name="Shah N."/>
            <person name="Rotter K."/>
            <person name="Hodges J."/>
            <person name="Ingenthron E."/>
            <person name="Cordes M."/>
            <person name="Kohlberg S."/>
            <person name="Sgro J."/>
            <person name="Delgado B."/>
            <person name="Mead K."/>
            <person name="Chinwalla A."/>
            <person name="Leonard S."/>
            <person name="Crouse K."/>
            <person name="Collura K."/>
            <person name="Kudrna D."/>
            <person name="Currie J."/>
            <person name="He R."/>
            <person name="Angelova A."/>
            <person name="Rajasekar S."/>
            <person name="Mueller T."/>
            <person name="Lomeli R."/>
            <person name="Scara G."/>
            <person name="Ko A."/>
            <person name="Delaney K."/>
            <person name="Wissotski M."/>
            <person name="Lopez G."/>
            <person name="Campos D."/>
            <person name="Braidotti M."/>
            <person name="Ashley E."/>
            <person name="Golser W."/>
            <person name="Kim H."/>
            <person name="Lee S."/>
            <person name="Lin J."/>
            <person name="Dujmic Z."/>
            <person name="Kim W."/>
            <person name="Talag J."/>
            <person name="Zuccolo A."/>
            <person name="Fan C."/>
            <person name="Sebastian A."/>
            <person name="Kramer M."/>
            <person name="Spiegel L."/>
            <person name="Nascimento L."/>
            <person name="Zutavern T."/>
            <person name="Miller B."/>
            <person name="Ambroise C."/>
            <person name="Muller S."/>
            <person name="Spooner W."/>
            <person name="Narechania A."/>
            <person name="Ren L."/>
            <person name="Wei S."/>
            <person name="Kumari S."/>
            <person name="Faga B."/>
            <person name="Levy M.J."/>
            <person name="McMahan L."/>
            <person name="Van Buren P."/>
            <person name="Vaughn M.W."/>
            <person name="Ying K."/>
            <person name="Yeh C.-T."/>
            <person name="Emrich S.J."/>
            <person name="Jia Y."/>
            <person name="Kalyanaraman A."/>
            <person name="Hsia A.-P."/>
            <person name="Barbazuk W.B."/>
            <person name="Baucom R.S."/>
            <person name="Brutnell T.P."/>
            <person name="Carpita N.C."/>
            <person name="Chaparro C."/>
            <person name="Chia J.-M."/>
            <person name="Deragon J.-M."/>
            <person name="Estill J.C."/>
            <person name="Fu Y."/>
            <person name="Jeddeloh J.A."/>
            <person name="Han Y."/>
            <person name="Lee H."/>
            <person name="Li P."/>
            <person name="Lisch D.R."/>
            <person name="Liu S."/>
            <person name="Liu Z."/>
            <person name="Nagel D.H."/>
            <person name="McCann M.C."/>
            <person name="SanMiguel P."/>
            <person name="Myers A.M."/>
            <person name="Nettleton D."/>
            <person name="Nguyen J."/>
            <person name="Penning B.W."/>
            <person name="Ponnala L."/>
            <person name="Schneider K.L."/>
            <person name="Schwartz D.C."/>
            <person name="Sharma A."/>
            <person name="Soderlund C."/>
            <person name="Springer N.M."/>
            <person name="Sun Q."/>
            <person name="Wang H."/>
            <person name="Waterman M."/>
            <person name="Westerman R."/>
            <person name="Wolfgruber T.K."/>
            <person name="Yang L."/>
            <person name="Yu Y."/>
            <person name="Zhang L."/>
            <person name="Zhou S."/>
            <person name="Zhu Q."/>
            <person name="Bennetzen J.L."/>
            <person name="Dawe R.K."/>
            <person name="Jiang J."/>
            <person name="Jiang N."/>
            <person name="Presting G.G."/>
            <person name="Wessler S.R."/>
            <person name="Aluru S."/>
            <person name="Martienssen R.A."/>
            <person name="Clifton S.W."/>
            <person name="McCombie W.R."/>
            <person name="Wing R.A."/>
            <person name="Wilson R.K."/>
        </authorList>
    </citation>
    <scope>NUCLEOTIDE SEQUENCE [LARGE SCALE GENOMIC DNA]</scope>
    <source>
        <strain evidence="3">cv. B73</strain>
    </source>
</reference>
<sequence>MRASCVRPELEHKEMRAEGEVEEVRLEELHYELLPGARQGVEDKADDPCGGEDICLERSGADKNDDRKKNQTACDLREISSVG</sequence>